<keyword evidence="2" id="KW-0539">Nucleus</keyword>
<evidence type="ECO:0000256" key="3">
    <source>
        <dbReference type="SAM" id="MobiDB-lite"/>
    </source>
</evidence>
<feature type="region of interest" description="Disordered" evidence="3">
    <location>
        <begin position="126"/>
        <end position="162"/>
    </location>
</feature>
<evidence type="ECO:0000256" key="2">
    <source>
        <dbReference type="ARBA" id="ARBA00023242"/>
    </source>
</evidence>
<protein>
    <submittedName>
        <fullName evidence="4">DNA replication licensing factor mcm6</fullName>
    </submittedName>
</protein>
<comment type="caution">
    <text evidence="4">The sequence shown here is derived from an EMBL/GenBank/DDBJ whole genome shotgun (WGS) entry which is preliminary data.</text>
</comment>
<dbReference type="PANTHER" id="PTHR37534:SF2">
    <property type="entry name" value="N-ACETYLTRANSFERASE DOMAIN-CONTAINING PROTEIN"/>
    <property type="match status" value="1"/>
</dbReference>
<dbReference type="OrthoDB" id="407832at2759"/>
<dbReference type="Pfam" id="PF11951">
    <property type="entry name" value="Fungal_trans_2"/>
    <property type="match status" value="1"/>
</dbReference>
<dbReference type="PANTHER" id="PTHR37534">
    <property type="entry name" value="TRANSCRIPTIONAL ACTIVATOR PROTEIN UGA3"/>
    <property type="match status" value="1"/>
</dbReference>
<feature type="region of interest" description="Disordered" evidence="3">
    <location>
        <begin position="1"/>
        <end position="26"/>
    </location>
</feature>
<dbReference type="GO" id="GO:0045944">
    <property type="term" value="P:positive regulation of transcription by RNA polymerase II"/>
    <property type="evidence" value="ECO:0007669"/>
    <property type="project" value="TreeGrafter"/>
</dbReference>
<sequence>MVPKPNWMSVSEKASTGAQKHGSTRNDDAFGIIATEDNLAKAVDVHNDQAAHQPTNAGFECTGDVSQQSPQPIWHASSPLGQVSGGITGSVTDSSGLTDGVAPVFSPPAYTPQAYIITQDSYPRNQGYRTILNPSTQSPSLGSSGPSPNLSETYGTPRPLAHGDIIGEAQEWPLDNVEDAILMRHFVETIAPWFDICDNLRHFQTLVPQRARRSRVLYHAVLAVAARHISRLSKKSTDRVFYGQVLHHVKPSTAVEYMLECIPYLTEFPEIADKEKQEDVTAAAIILRQYEEIAEELPEESDHTVIHAITNTVISSPNLSSLATATYWISVRQEVYYALIEGRVPQSNYEHNVYKDVSPANAMIFFAGEVARWRWGEGSFVEWERLRAVQEEMRRDVLALIQPAFERVPDRSKGEVLPTIWYLSDADVTGAQHFELARMLLIAENPILANTIENRAAQRKVEAEVRQIVLRICGMALGRAQCAPATINGAIAMLLYGDYFTDAHEKEALMSVLRRLETWQAWPISKYVKALQGE</sequence>
<dbReference type="Proteomes" id="UP000243723">
    <property type="component" value="Unassembled WGS sequence"/>
</dbReference>
<dbReference type="GO" id="GO:0000976">
    <property type="term" value="F:transcription cis-regulatory region binding"/>
    <property type="evidence" value="ECO:0007669"/>
    <property type="project" value="TreeGrafter"/>
</dbReference>
<dbReference type="EMBL" id="NHZQ01000448">
    <property type="protein sequence ID" value="PSK33519.1"/>
    <property type="molecule type" value="Genomic_DNA"/>
</dbReference>
<gene>
    <name evidence="4" type="ORF">B9Z65_7406</name>
</gene>
<comment type="subcellular location">
    <subcellularLocation>
        <location evidence="1">Nucleus</location>
    </subcellularLocation>
</comment>
<name>A0A2P7YC15_9PEZI</name>
<dbReference type="STRING" id="40998.A0A2P7YC15"/>
<organism evidence="4 5">
    <name type="scientific">Elsinoe australis</name>
    <dbReference type="NCBI Taxonomy" id="40998"/>
    <lineage>
        <taxon>Eukaryota</taxon>
        <taxon>Fungi</taxon>
        <taxon>Dikarya</taxon>
        <taxon>Ascomycota</taxon>
        <taxon>Pezizomycotina</taxon>
        <taxon>Dothideomycetes</taxon>
        <taxon>Dothideomycetidae</taxon>
        <taxon>Myriangiales</taxon>
        <taxon>Elsinoaceae</taxon>
        <taxon>Elsinoe</taxon>
    </lineage>
</organism>
<dbReference type="InterPro" id="IPR021858">
    <property type="entry name" value="Fun_TF"/>
</dbReference>
<dbReference type="GO" id="GO:0005634">
    <property type="term" value="C:nucleus"/>
    <property type="evidence" value="ECO:0007669"/>
    <property type="project" value="UniProtKB-SubCell"/>
</dbReference>
<feature type="compositionally biased region" description="Polar residues" evidence="3">
    <location>
        <begin position="8"/>
        <end position="18"/>
    </location>
</feature>
<keyword evidence="5" id="KW-1185">Reference proteome</keyword>
<evidence type="ECO:0000313" key="5">
    <source>
        <dbReference type="Proteomes" id="UP000243723"/>
    </source>
</evidence>
<accession>A0A2P7YC15</accession>
<dbReference type="AlphaFoldDB" id="A0A2P7YC15"/>
<dbReference type="GO" id="GO:0003700">
    <property type="term" value="F:DNA-binding transcription factor activity"/>
    <property type="evidence" value="ECO:0007669"/>
    <property type="project" value="TreeGrafter"/>
</dbReference>
<reference evidence="4 5" key="1">
    <citation type="submission" date="2017-05" db="EMBL/GenBank/DDBJ databases">
        <title>Draft genome sequence of Elsinoe australis.</title>
        <authorList>
            <person name="Cheng Q."/>
        </authorList>
    </citation>
    <scope>NUCLEOTIDE SEQUENCE [LARGE SCALE GENOMIC DNA]</scope>
    <source>
        <strain evidence="4 5">NL1</strain>
    </source>
</reference>
<evidence type="ECO:0000256" key="1">
    <source>
        <dbReference type="ARBA" id="ARBA00004123"/>
    </source>
</evidence>
<feature type="compositionally biased region" description="Low complexity" evidence="3">
    <location>
        <begin position="133"/>
        <end position="151"/>
    </location>
</feature>
<evidence type="ECO:0000313" key="4">
    <source>
        <dbReference type="EMBL" id="PSK33519.1"/>
    </source>
</evidence>
<proteinExistence type="predicted"/>